<name>A0A023EKS5_AEDAL</name>
<dbReference type="PANTHER" id="PTHR18916">
    <property type="entry name" value="DYNACTIN 1-RELATED MICROTUBULE-BINDING"/>
    <property type="match status" value="1"/>
</dbReference>
<evidence type="ECO:0000256" key="3">
    <source>
        <dbReference type="ARBA" id="ARBA00023186"/>
    </source>
</evidence>
<dbReference type="VEuPathDB" id="VectorBase:AALFPA_042985"/>
<evidence type="ECO:0000256" key="1">
    <source>
        <dbReference type="ARBA" id="ARBA00004496"/>
    </source>
</evidence>
<dbReference type="FunFam" id="2.30.30.190:FF:000013">
    <property type="entry name" value="Tubulin-folding cofactor B"/>
    <property type="match status" value="1"/>
</dbReference>
<dbReference type="Gene3D" id="2.30.30.190">
    <property type="entry name" value="CAP Gly-rich-like domain"/>
    <property type="match status" value="1"/>
</dbReference>
<evidence type="ECO:0000259" key="6">
    <source>
        <dbReference type="PROSITE" id="PS50245"/>
    </source>
</evidence>
<dbReference type="InterPro" id="IPR036859">
    <property type="entry name" value="CAP-Gly_dom_sf"/>
</dbReference>
<accession>A0A023EKS5</accession>
<dbReference type="VEuPathDB" id="VectorBase:AALF026131"/>
<keyword evidence="2" id="KW-0963">Cytoplasm</keyword>
<organism evidence="7">
    <name type="scientific">Aedes albopictus</name>
    <name type="common">Asian tiger mosquito</name>
    <name type="synonym">Stegomyia albopicta</name>
    <dbReference type="NCBI Taxonomy" id="7160"/>
    <lineage>
        <taxon>Eukaryota</taxon>
        <taxon>Metazoa</taxon>
        <taxon>Ecdysozoa</taxon>
        <taxon>Arthropoda</taxon>
        <taxon>Hexapoda</taxon>
        <taxon>Insecta</taxon>
        <taxon>Pterygota</taxon>
        <taxon>Neoptera</taxon>
        <taxon>Endopterygota</taxon>
        <taxon>Diptera</taxon>
        <taxon>Nematocera</taxon>
        <taxon>Culicoidea</taxon>
        <taxon>Culicidae</taxon>
        <taxon>Culicinae</taxon>
        <taxon>Aedini</taxon>
        <taxon>Aedes</taxon>
        <taxon>Stegomyia</taxon>
    </lineage>
</organism>
<dbReference type="GO" id="GO:0051010">
    <property type="term" value="F:microtubule plus-end binding"/>
    <property type="evidence" value="ECO:0007669"/>
    <property type="project" value="TreeGrafter"/>
</dbReference>
<dbReference type="CDD" id="cd01789">
    <property type="entry name" value="Ubl_TBCB"/>
    <property type="match status" value="1"/>
</dbReference>
<dbReference type="InterPro" id="IPR045172">
    <property type="entry name" value="TBCB_Ubl"/>
</dbReference>
<dbReference type="GO" id="GO:0005938">
    <property type="term" value="C:cell cortex"/>
    <property type="evidence" value="ECO:0007669"/>
    <property type="project" value="TreeGrafter"/>
</dbReference>
<dbReference type="Gene3D" id="3.10.20.90">
    <property type="entry name" value="Phosphatidylinositol 3-kinase Catalytic Subunit, Chain A, domain 1"/>
    <property type="match status" value="1"/>
</dbReference>
<dbReference type="AlphaFoldDB" id="A0A023EKS5"/>
<dbReference type="VEuPathDB" id="VectorBase:AALC636_023542"/>
<protein>
    <submittedName>
        <fullName evidence="7">Putative tubulin-specific chaperone b tubulin folding cofactor b</fullName>
    </submittedName>
</protein>
<keyword evidence="3" id="KW-0143">Chaperone</keyword>
<dbReference type="PANTHER" id="PTHR18916:SF85">
    <property type="entry name" value="TUBULIN-FOLDING COFACTOR B"/>
    <property type="match status" value="1"/>
</dbReference>
<sequence>MSDLSVVSGSDVVKINISNSHNDAVSFERKYSKSFKISEFKAKLEPITGGSAATMKLELYSGDRLVSRLDDDDKMLGFYSVEDGMRVHVIDSFAFVQENVQKFELSQDEYDKKQDSLRNYLKRKKLGKYNEEEMAKLEEERRKQEEEDAKKLEQATIGARCKVMTKGHPTRLGTVMYRGEIEGKPGVFIGVKFDEPLGVNDGTANGKRYFECPPKYGSFVAAKAVEIGDFPPEKDELDDEL</sequence>
<dbReference type="GO" id="GO:0007021">
    <property type="term" value="P:tubulin complex assembly"/>
    <property type="evidence" value="ECO:0007669"/>
    <property type="project" value="InterPro"/>
</dbReference>
<feature type="coiled-coil region" evidence="5">
    <location>
        <begin position="127"/>
        <end position="155"/>
    </location>
</feature>
<feature type="domain" description="CAP-Gly" evidence="6">
    <location>
        <begin position="179"/>
        <end position="221"/>
    </location>
</feature>
<keyword evidence="5" id="KW-0175">Coiled coil</keyword>
<dbReference type="GO" id="GO:0005634">
    <property type="term" value="C:nucleus"/>
    <property type="evidence" value="ECO:0007669"/>
    <property type="project" value="TreeGrafter"/>
</dbReference>
<dbReference type="GO" id="GO:0035371">
    <property type="term" value="C:microtubule plus-end"/>
    <property type="evidence" value="ECO:0007669"/>
    <property type="project" value="TreeGrafter"/>
</dbReference>
<evidence type="ECO:0000256" key="5">
    <source>
        <dbReference type="SAM" id="Coils"/>
    </source>
</evidence>
<evidence type="ECO:0000256" key="4">
    <source>
        <dbReference type="ARBA" id="ARBA00025779"/>
    </source>
</evidence>
<dbReference type="Pfam" id="PF14560">
    <property type="entry name" value="Ubiquitin_2"/>
    <property type="match status" value="1"/>
</dbReference>
<dbReference type="SMART" id="SM01052">
    <property type="entry name" value="CAP_GLY"/>
    <property type="match status" value="1"/>
</dbReference>
<evidence type="ECO:0000256" key="2">
    <source>
        <dbReference type="ARBA" id="ARBA00022490"/>
    </source>
</evidence>
<dbReference type="GO" id="GO:0007023">
    <property type="term" value="P:post-chaperonin tubulin folding pathway"/>
    <property type="evidence" value="ECO:0007669"/>
    <property type="project" value="InterPro"/>
</dbReference>
<evidence type="ECO:0000313" key="7">
    <source>
        <dbReference type="EMBL" id="JAC09793.1"/>
    </source>
</evidence>
<reference evidence="7" key="1">
    <citation type="journal article" date="2014" name="PLoS Negl. Trop. Dis.">
        <title>Identification and characterization of seminal fluid proteins in the Asian tiger mosquito, Aedes albopictus.</title>
        <authorList>
            <person name="Boes K.E."/>
            <person name="Ribeiro J.M."/>
            <person name="Wong A."/>
            <person name="Harrington L.C."/>
            <person name="Wolfner M.F."/>
            <person name="Sirot L.K."/>
        </authorList>
    </citation>
    <scope>NUCLEOTIDE SEQUENCE</scope>
    <source>
        <tissue evidence="7">Reproductive organs</tissue>
    </source>
</reference>
<comment type="similarity">
    <text evidence="4">Belongs to the TBCB family.</text>
</comment>
<comment type="subcellular location">
    <subcellularLocation>
        <location evidence="1">Cytoplasm</location>
    </subcellularLocation>
</comment>
<dbReference type="InterPro" id="IPR029071">
    <property type="entry name" value="Ubiquitin-like_domsf"/>
</dbReference>
<dbReference type="InterPro" id="IPR000626">
    <property type="entry name" value="Ubiquitin-like_dom"/>
</dbReference>
<dbReference type="SUPFAM" id="SSF74924">
    <property type="entry name" value="Cap-Gly domain"/>
    <property type="match status" value="1"/>
</dbReference>
<dbReference type="Pfam" id="PF01302">
    <property type="entry name" value="CAP_GLY"/>
    <property type="match status" value="1"/>
</dbReference>
<dbReference type="GO" id="GO:0043014">
    <property type="term" value="F:alpha-tubulin binding"/>
    <property type="evidence" value="ECO:0007669"/>
    <property type="project" value="InterPro"/>
</dbReference>
<dbReference type="PROSITE" id="PS50245">
    <property type="entry name" value="CAP_GLY_2"/>
    <property type="match status" value="1"/>
</dbReference>
<proteinExistence type="evidence at transcript level"/>
<dbReference type="GO" id="GO:0005829">
    <property type="term" value="C:cytosol"/>
    <property type="evidence" value="ECO:0007669"/>
    <property type="project" value="UniProtKB-ARBA"/>
</dbReference>
<dbReference type="InterPro" id="IPR000938">
    <property type="entry name" value="CAP-Gly_domain"/>
</dbReference>
<dbReference type="SUPFAM" id="SSF54236">
    <property type="entry name" value="Ubiquitin-like"/>
    <property type="match status" value="1"/>
</dbReference>
<dbReference type="EMBL" id="GAPW01003805">
    <property type="protein sequence ID" value="JAC09793.1"/>
    <property type="molecule type" value="mRNA"/>
</dbReference>
<dbReference type="GO" id="GO:0031122">
    <property type="term" value="P:cytoplasmic microtubule organization"/>
    <property type="evidence" value="ECO:0007669"/>
    <property type="project" value="TreeGrafter"/>
</dbReference>